<dbReference type="Pfam" id="PF20482">
    <property type="entry name" value="DUF6722"/>
    <property type="match status" value="1"/>
</dbReference>
<keyword evidence="1" id="KW-1133">Transmembrane helix</keyword>
<accession>G5SNT3</accession>
<dbReference type="InterPro" id="IPR046568">
    <property type="entry name" value="DUF6722"/>
</dbReference>
<feature type="transmembrane region" description="Helical" evidence="1">
    <location>
        <begin position="12"/>
        <end position="27"/>
    </location>
</feature>
<feature type="transmembrane region" description="Helical" evidence="1">
    <location>
        <begin position="33"/>
        <end position="54"/>
    </location>
</feature>
<evidence type="ECO:0000256" key="1">
    <source>
        <dbReference type="SAM" id="Phobius"/>
    </source>
</evidence>
<proteinExistence type="predicted"/>
<dbReference type="RefSeq" id="WP_008618573.1">
    <property type="nucleotide sequence ID" value="NZ_JH376592.1"/>
</dbReference>
<comment type="caution">
    <text evidence="2">The sequence shown here is derived from an EMBL/GenBank/DDBJ whole genome shotgun (WGS) entry which is preliminary data.</text>
</comment>
<keyword evidence="3" id="KW-1185">Reference proteome</keyword>
<keyword evidence="1" id="KW-0472">Membrane</keyword>
<sequence>MRKELGKWLMDIAKYLVTAVLLSSIITDMGNSWILYLSVSFSVVVTLSVGLWLVRDKKKGSELWVQLL</sequence>
<reference evidence="2 3" key="1">
    <citation type="submission" date="2011-03" db="EMBL/GenBank/DDBJ databases">
        <authorList>
            <person name="Weinstock G."/>
            <person name="Sodergren E."/>
            <person name="Clifton S."/>
            <person name="Fulton L."/>
            <person name="Fulton B."/>
            <person name="Courtney L."/>
            <person name="Fronick C."/>
            <person name="Harrison M."/>
            <person name="Strong C."/>
            <person name="Farmer C."/>
            <person name="Delahaunty K."/>
            <person name="Markovic C."/>
            <person name="Hall O."/>
            <person name="Minx P."/>
            <person name="Tomlinson C."/>
            <person name="Mitreva M."/>
            <person name="Hou S."/>
            <person name="Chen J."/>
            <person name="Wollam A."/>
            <person name="Pepin K.H."/>
            <person name="Johnson M."/>
            <person name="Bhonagiri V."/>
            <person name="Zhang X."/>
            <person name="Suruliraj S."/>
            <person name="Warren W."/>
            <person name="Chinwalla A."/>
            <person name="Mardis E.R."/>
            <person name="Wilson R.K."/>
        </authorList>
    </citation>
    <scope>NUCLEOTIDE SEQUENCE [LARGE SCALE GENOMIC DNA]</scope>
    <source>
        <strain evidence="2 3">YIT 11840</strain>
    </source>
</reference>
<protein>
    <submittedName>
        <fullName evidence="2">Uncharacterized protein</fullName>
    </submittedName>
</protein>
<dbReference type="GeneID" id="93556725"/>
<dbReference type="EMBL" id="AFFY01000016">
    <property type="protein sequence ID" value="EHH01047.1"/>
    <property type="molecule type" value="Genomic_DNA"/>
</dbReference>
<dbReference type="Proteomes" id="UP000003598">
    <property type="component" value="Unassembled WGS sequence"/>
</dbReference>
<evidence type="ECO:0000313" key="2">
    <source>
        <dbReference type="EMBL" id="EHH01047.1"/>
    </source>
</evidence>
<gene>
    <name evidence="2" type="ORF">HMPREF9441_01095</name>
</gene>
<dbReference type="eggNOG" id="ENOG502ZTC1">
    <property type="taxonomic scope" value="Bacteria"/>
</dbReference>
<evidence type="ECO:0000313" key="3">
    <source>
        <dbReference type="Proteomes" id="UP000003598"/>
    </source>
</evidence>
<organism evidence="2 3">
    <name type="scientific">Paraprevotella clara YIT 11840</name>
    <dbReference type="NCBI Taxonomy" id="762968"/>
    <lineage>
        <taxon>Bacteria</taxon>
        <taxon>Pseudomonadati</taxon>
        <taxon>Bacteroidota</taxon>
        <taxon>Bacteroidia</taxon>
        <taxon>Bacteroidales</taxon>
        <taxon>Prevotellaceae</taxon>
        <taxon>Paraprevotella</taxon>
    </lineage>
</organism>
<keyword evidence="1" id="KW-0812">Transmembrane</keyword>
<dbReference type="PATRIC" id="fig|762968.3.peg.979"/>
<name>G5SNT3_9BACT</name>
<dbReference type="HOGENOM" id="CLU_189929_1_0_10"/>
<dbReference type="OrthoDB" id="1075541at2"/>
<dbReference type="AlphaFoldDB" id="G5SNT3"/>